<keyword evidence="3" id="KW-1185">Reference proteome</keyword>
<proteinExistence type="predicted"/>
<dbReference type="SUPFAM" id="SSF55781">
    <property type="entry name" value="GAF domain-like"/>
    <property type="match status" value="1"/>
</dbReference>
<dbReference type="OrthoDB" id="2455594at2"/>
<dbReference type="EMBL" id="CBXI010000023">
    <property type="protein sequence ID" value="CDL91337.1"/>
    <property type="molecule type" value="Genomic_DNA"/>
</dbReference>
<dbReference type="GeneID" id="29420880"/>
<evidence type="ECO:0000259" key="1">
    <source>
        <dbReference type="Pfam" id="PF13185"/>
    </source>
</evidence>
<organism evidence="2 3">
    <name type="scientific">Clostridium tyrobutyricum DIVETGP</name>
    <dbReference type="NCBI Taxonomy" id="1408889"/>
    <lineage>
        <taxon>Bacteria</taxon>
        <taxon>Bacillati</taxon>
        <taxon>Bacillota</taxon>
        <taxon>Clostridia</taxon>
        <taxon>Eubacteriales</taxon>
        <taxon>Clostridiaceae</taxon>
        <taxon>Clostridium</taxon>
    </lineage>
</organism>
<evidence type="ECO:0000313" key="2">
    <source>
        <dbReference type="EMBL" id="CDL91337.1"/>
    </source>
</evidence>
<dbReference type="Pfam" id="PF13185">
    <property type="entry name" value="GAF_2"/>
    <property type="match status" value="1"/>
</dbReference>
<dbReference type="InterPro" id="IPR029016">
    <property type="entry name" value="GAF-like_dom_sf"/>
</dbReference>
<protein>
    <recommendedName>
        <fullName evidence="1">GAF domain-containing protein</fullName>
    </recommendedName>
</protein>
<dbReference type="AlphaFoldDB" id="W6NGX9"/>
<sequence length="133" mass="15552">MSLWALRIEKDKKPVLQSFYRSANYTSYKTDTKYLPIDDSIAGRAFRKEKEEFVYDLENDPDWNGFSGKQTYSAILAIPIKNFGVLTVDFSNKPSEHEIKVIEVYCYNMALLNATAYQSYKYCDRINNNEEED</sequence>
<comment type="caution">
    <text evidence="2">The sequence shown here is derived from an EMBL/GenBank/DDBJ whole genome shotgun (WGS) entry which is preliminary data.</text>
</comment>
<dbReference type="Gene3D" id="3.30.450.40">
    <property type="match status" value="1"/>
</dbReference>
<name>W6NGX9_CLOTY</name>
<dbReference type="InterPro" id="IPR003018">
    <property type="entry name" value="GAF"/>
</dbReference>
<evidence type="ECO:0000313" key="3">
    <source>
        <dbReference type="Proteomes" id="UP000019482"/>
    </source>
</evidence>
<accession>W6NGX9</accession>
<feature type="domain" description="GAF" evidence="1">
    <location>
        <begin position="23"/>
        <end position="110"/>
    </location>
</feature>
<reference evidence="2 3" key="1">
    <citation type="journal article" date="2015" name="Genome Announc.">
        <title>Draft Genome Sequence of Clostridium tyrobutyricum Strain DIVETGP, Isolated from Cow's Milk for Grana Padano Production.</title>
        <authorList>
            <person name="Soggiu A."/>
            <person name="Piras C."/>
            <person name="Gaiarsa S."/>
            <person name="Sassera D."/>
            <person name="Roncada P."/>
            <person name="Bendixen E."/>
            <person name="Brasca M."/>
            <person name="Bonizzi L."/>
        </authorList>
    </citation>
    <scope>NUCLEOTIDE SEQUENCE [LARGE SCALE GENOMIC DNA]</scope>
    <source>
        <strain evidence="2 3">DIVETGP</strain>
    </source>
</reference>
<dbReference type="Proteomes" id="UP000019482">
    <property type="component" value="Unassembled WGS sequence"/>
</dbReference>
<gene>
    <name evidence="2" type="ORF">CTDIVETGP_1407</name>
</gene>
<dbReference type="RefSeq" id="WP_017894629.1">
    <property type="nucleotide sequence ID" value="NZ_CBXI010000023.1"/>
</dbReference>